<keyword evidence="5" id="KW-0560">Oxidoreductase</keyword>
<evidence type="ECO:0000256" key="4">
    <source>
        <dbReference type="ARBA" id="ARBA00022827"/>
    </source>
</evidence>
<reference evidence="10 11" key="1">
    <citation type="submission" date="2013-02" db="EMBL/GenBank/DDBJ databases">
        <title>Genome sequence of Candida maltosa Xu316, a potential industrial strain for xylitol and ethanol production.</title>
        <authorList>
            <person name="Yu J."/>
            <person name="Wang Q."/>
            <person name="Geng X."/>
            <person name="Bao W."/>
            <person name="He P."/>
            <person name="Cai J."/>
        </authorList>
    </citation>
    <scope>NUCLEOTIDE SEQUENCE [LARGE SCALE GENOMIC DNA]</scope>
    <source>
        <strain evidence="11">Xu316</strain>
    </source>
</reference>
<dbReference type="STRING" id="1245528.M3K090"/>
<dbReference type="GO" id="GO:0005739">
    <property type="term" value="C:mitochondrion"/>
    <property type="evidence" value="ECO:0007669"/>
    <property type="project" value="TreeGrafter"/>
</dbReference>
<feature type="non-terminal residue" evidence="10">
    <location>
        <position position="1"/>
    </location>
</feature>
<dbReference type="HOGENOM" id="CLU_085879_1_0_1"/>
<evidence type="ECO:0000259" key="9">
    <source>
        <dbReference type="Pfam" id="PF07992"/>
    </source>
</evidence>
<evidence type="ECO:0000256" key="3">
    <source>
        <dbReference type="ARBA" id="ARBA00022630"/>
    </source>
</evidence>
<comment type="catalytic activity">
    <reaction evidence="7">
        <text>a quinone + NADH + H(+) = a quinol + NAD(+)</text>
        <dbReference type="Rhea" id="RHEA:46160"/>
        <dbReference type="ChEBI" id="CHEBI:15378"/>
        <dbReference type="ChEBI" id="CHEBI:24646"/>
        <dbReference type="ChEBI" id="CHEBI:57540"/>
        <dbReference type="ChEBI" id="CHEBI:57945"/>
        <dbReference type="ChEBI" id="CHEBI:132124"/>
        <dbReference type="EC" id="1.6.5.9"/>
    </reaction>
</comment>
<dbReference type="SUPFAM" id="SSF51905">
    <property type="entry name" value="FAD/NAD(P)-binding domain"/>
    <property type="match status" value="1"/>
</dbReference>
<dbReference type="Proteomes" id="UP000011777">
    <property type="component" value="Unassembled WGS sequence"/>
</dbReference>
<dbReference type="OrthoDB" id="3244603at2759"/>
<dbReference type="PANTHER" id="PTHR43706:SF47">
    <property type="entry name" value="EXTERNAL NADH-UBIQUINONE OXIDOREDUCTASE 1, MITOCHONDRIAL-RELATED"/>
    <property type="match status" value="1"/>
</dbReference>
<evidence type="ECO:0000256" key="7">
    <source>
        <dbReference type="ARBA" id="ARBA00047599"/>
    </source>
</evidence>
<evidence type="ECO:0000256" key="2">
    <source>
        <dbReference type="ARBA" id="ARBA00012637"/>
    </source>
</evidence>
<evidence type="ECO:0000256" key="1">
    <source>
        <dbReference type="ARBA" id="ARBA00005272"/>
    </source>
</evidence>
<evidence type="ECO:0000313" key="11">
    <source>
        <dbReference type="Proteomes" id="UP000011777"/>
    </source>
</evidence>
<keyword evidence="3" id="KW-0285">Flavoprotein</keyword>
<feature type="domain" description="FAD/NAD(P)-binding" evidence="9">
    <location>
        <begin position="1"/>
        <end position="158"/>
    </location>
</feature>
<sequence length="181" mass="20061">SGWGAISLLKNLDTTLYNVTIISPRNYFLFTPLLPSVPTGTIDMRSIIEPVRAIINQRPGEVNYLEAEAIDIDPTSNKLTIRQSTTVHSGHTSEDTTTTNQRIHREHGMDHITSDVSYDYLVVAIGAKPSTFGIPGVAENSTFVKEVNDSIKIKKKLIDLVEAANLLPQSDPERKRLLHVI</sequence>
<dbReference type="PANTHER" id="PTHR43706">
    <property type="entry name" value="NADH DEHYDROGENASE"/>
    <property type="match status" value="1"/>
</dbReference>
<evidence type="ECO:0000256" key="5">
    <source>
        <dbReference type="ARBA" id="ARBA00023002"/>
    </source>
</evidence>
<feature type="non-terminal residue" evidence="10">
    <location>
        <position position="181"/>
    </location>
</feature>
<dbReference type="AlphaFoldDB" id="M3K090"/>
<dbReference type="GO" id="GO:0050136">
    <property type="term" value="F:NADH dehydrogenase (quinone) (non-electrogenic) activity"/>
    <property type="evidence" value="ECO:0007669"/>
    <property type="project" value="UniProtKB-EC"/>
</dbReference>
<dbReference type="OMA" id="DAMAIRN"/>
<comment type="similarity">
    <text evidence="1">Belongs to the NADH dehydrogenase family.</text>
</comment>
<keyword evidence="4" id="KW-0274">FAD</keyword>
<dbReference type="EC" id="1.6.5.9" evidence="2"/>
<dbReference type="Gene3D" id="3.50.50.100">
    <property type="match status" value="1"/>
</dbReference>
<keyword evidence="6" id="KW-0520">NAD</keyword>
<evidence type="ECO:0000313" key="10">
    <source>
        <dbReference type="EMBL" id="EMG48069.1"/>
    </source>
</evidence>
<dbReference type="InterPro" id="IPR045024">
    <property type="entry name" value="NDH-2"/>
</dbReference>
<gene>
    <name evidence="10" type="ORF">G210_1426</name>
</gene>
<comment type="catalytic activity">
    <reaction evidence="8">
        <text>a ubiquinone + NADH + H(+) = a ubiquinol + NAD(+)</text>
        <dbReference type="Rhea" id="RHEA:23152"/>
        <dbReference type="Rhea" id="RHEA-COMP:9565"/>
        <dbReference type="Rhea" id="RHEA-COMP:9566"/>
        <dbReference type="ChEBI" id="CHEBI:15378"/>
        <dbReference type="ChEBI" id="CHEBI:16389"/>
        <dbReference type="ChEBI" id="CHEBI:17976"/>
        <dbReference type="ChEBI" id="CHEBI:57540"/>
        <dbReference type="ChEBI" id="CHEBI:57945"/>
    </reaction>
</comment>
<accession>M3K090</accession>
<organism evidence="10 11">
    <name type="scientific">Candida maltosa (strain Xu316)</name>
    <name type="common">Yeast</name>
    <dbReference type="NCBI Taxonomy" id="1245528"/>
    <lineage>
        <taxon>Eukaryota</taxon>
        <taxon>Fungi</taxon>
        <taxon>Dikarya</taxon>
        <taxon>Ascomycota</taxon>
        <taxon>Saccharomycotina</taxon>
        <taxon>Pichiomycetes</taxon>
        <taxon>Debaryomycetaceae</taxon>
        <taxon>Candida/Lodderomyces clade</taxon>
        <taxon>Candida</taxon>
    </lineage>
</organism>
<evidence type="ECO:0000256" key="6">
    <source>
        <dbReference type="ARBA" id="ARBA00023027"/>
    </source>
</evidence>
<dbReference type="eggNOG" id="KOG2495">
    <property type="taxonomic scope" value="Eukaryota"/>
</dbReference>
<dbReference type="EMBL" id="AOGT01001268">
    <property type="protein sequence ID" value="EMG48069.1"/>
    <property type="molecule type" value="Genomic_DNA"/>
</dbReference>
<dbReference type="InterPro" id="IPR023753">
    <property type="entry name" value="FAD/NAD-binding_dom"/>
</dbReference>
<protein>
    <recommendedName>
        <fullName evidence="2">NADH:ubiquinone reductase (non-electrogenic)</fullName>
        <ecNumber evidence="2">1.6.5.9</ecNumber>
    </recommendedName>
</protein>
<keyword evidence="11" id="KW-1185">Reference proteome</keyword>
<dbReference type="Pfam" id="PF07992">
    <property type="entry name" value="Pyr_redox_2"/>
    <property type="match status" value="1"/>
</dbReference>
<name>M3K090_CANMX</name>
<comment type="caution">
    <text evidence="10">The sequence shown here is derived from an EMBL/GenBank/DDBJ whole genome shotgun (WGS) entry which is preliminary data.</text>
</comment>
<dbReference type="InterPro" id="IPR036188">
    <property type="entry name" value="FAD/NAD-bd_sf"/>
</dbReference>
<proteinExistence type="inferred from homology"/>
<evidence type="ECO:0000256" key="8">
    <source>
        <dbReference type="ARBA" id="ARBA00049010"/>
    </source>
</evidence>